<evidence type="ECO:0000259" key="3">
    <source>
        <dbReference type="PROSITE" id="PS50011"/>
    </source>
</evidence>
<evidence type="ECO:0000313" key="4">
    <source>
        <dbReference type="Proteomes" id="UP000887575"/>
    </source>
</evidence>
<dbReference type="SMART" id="SM00220">
    <property type="entry name" value="S_TKc"/>
    <property type="match status" value="1"/>
</dbReference>
<dbReference type="PANTHER" id="PTHR11909">
    <property type="entry name" value="CASEIN KINASE-RELATED"/>
    <property type="match status" value="1"/>
</dbReference>
<dbReference type="InterPro" id="IPR000719">
    <property type="entry name" value="Prot_kinase_dom"/>
</dbReference>
<dbReference type="InterPro" id="IPR008271">
    <property type="entry name" value="Ser/Thr_kinase_AS"/>
</dbReference>
<dbReference type="InterPro" id="IPR011009">
    <property type="entry name" value="Kinase-like_dom_sf"/>
</dbReference>
<reference evidence="5" key="1">
    <citation type="submission" date="2024-02" db="UniProtKB">
        <authorList>
            <consortium name="WormBaseParasite"/>
        </authorList>
    </citation>
    <scope>IDENTIFICATION</scope>
</reference>
<feature type="compositionally biased region" description="Basic and acidic residues" evidence="2">
    <location>
        <begin position="24"/>
        <end position="40"/>
    </location>
</feature>
<dbReference type="WBParaSite" id="MBELARI_LOCUS9411">
    <property type="protein sequence ID" value="MBELARI_LOCUS9411"/>
    <property type="gene ID" value="MBELARI_LOCUS9411"/>
</dbReference>
<keyword evidence="4" id="KW-1185">Reference proteome</keyword>
<dbReference type="Proteomes" id="UP000887575">
    <property type="component" value="Unassembled WGS sequence"/>
</dbReference>
<dbReference type="AlphaFoldDB" id="A0AAF3FRZ8"/>
<evidence type="ECO:0000256" key="2">
    <source>
        <dbReference type="SAM" id="MobiDB-lite"/>
    </source>
</evidence>
<dbReference type="SUPFAM" id="SSF56112">
    <property type="entry name" value="Protein kinase-like (PK-like)"/>
    <property type="match status" value="1"/>
</dbReference>
<dbReference type="Pfam" id="PF00069">
    <property type="entry name" value="Pkinase"/>
    <property type="match status" value="1"/>
</dbReference>
<evidence type="ECO:0000313" key="5">
    <source>
        <dbReference type="WBParaSite" id="MBELARI_LOCUS9411"/>
    </source>
</evidence>
<dbReference type="PROSITE" id="PS00108">
    <property type="entry name" value="PROTEIN_KINASE_ST"/>
    <property type="match status" value="1"/>
</dbReference>
<dbReference type="Gene3D" id="1.10.510.10">
    <property type="entry name" value="Transferase(Phosphotransferase) domain 1"/>
    <property type="match status" value="1"/>
</dbReference>
<dbReference type="InterPro" id="IPR050235">
    <property type="entry name" value="CK1_Ser-Thr_kinase"/>
</dbReference>
<name>A0AAF3FRZ8_9BILA</name>
<accession>A0AAF3FRZ8</accession>
<sequence>MAFFETPPMSPLSPVESTIMKHWETNDEHGEIRRSDKENGGEDEMEPVFLDRLPDTNHLIVGRCDKYAVGKKIAQGRFGAVYEVLRHCDGKGFAVKLEVCDSHSHGLDMDCVVLSKAAKADLPNFAHMIDRGKIENHFKFIVMHLMGQNLCHLRYLFVGDRFSLSTALRLSLKCLEAIQQLHQLGFIHRDIKASNFCLAPGCSSKDLRVYLVDFGLCRSYRDEKGQFKTPRTKVSFKGTTRYASLAAHNEKEQSLKDDIESWFYMTIEFITGFLPCRGSVMARVISLKYTPKAEFKRLLKYIDCLSYQSHPDYVYLTQMLQLSMKNHGCKPDDELDWENNNG</sequence>
<feature type="domain" description="Protein kinase" evidence="3">
    <location>
        <begin position="67"/>
        <end position="342"/>
    </location>
</feature>
<dbReference type="GO" id="GO:0005524">
    <property type="term" value="F:ATP binding"/>
    <property type="evidence" value="ECO:0007669"/>
    <property type="project" value="InterPro"/>
</dbReference>
<dbReference type="EC" id="2.7.11.1" evidence="1"/>
<evidence type="ECO:0000256" key="1">
    <source>
        <dbReference type="ARBA" id="ARBA00012513"/>
    </source>
</evidence>
<proteinExistence type="predicted"/>
<dbReference type="GO" id="GO:0004674">
    <property type="term" value="F:protein serine/threonine kinase activity"/>
    <property type="evidence" value="ECO:0007669"/>
    <property type="project" value="UniProtKB-EC"/>
</dbReference>
<feature type="region of interest" description="Disordered" evidence="2">
    <location>
        <begin position="24"/>
        <end position="44"/>
    </location>
</feature>
<protein>
    <recommendedName>
        <fullName evidence="1">non-specific serine/threonine protein kinase</fullName>
        <ecNumber evidence="1">2.7.11.1</ecNumber>
    </recommendedName>
</protein>
<dbReference type="PROSITE" id="PS50011">
    <property type="entry name" value="PROTEIN_KINASE_DOM"/>
    <property type="match status" value="1"/>
</dbReference>
<organism evidence="4 5">
    <name type="scientific">Mesorhabditis belari</name>
    <dbReference type="NCBI Taxonomy" id="2138241"/>
    <lineage>
        <taxon>Eukaryota</taxon>
        <taxon>Metazoa</taxon>
        <taxon>Ecdysozoa</taxon>
        <taxon>Nematoda</taxon>
        <taxon>Chromadorea</taxon>
        <taxon>Rhabditida</taxon>
        <taxon>Rhabditina</taxon>
        <taxon>Rhabditomorpha</taxon>
        <taxon>Rhabditoidea</taxon>
        <taxon>Rhabditidae</taxon>
        <taxon>Mesorhabditinae</taxon>
        <taxon>Mesorhabditis</taxon>
    </lineage>
</organism>